<dbReference type="FunFam" id="3.90.1150.10:FF:000006">
    <property type="entry name" value="Phosphoserine aminotransferase"/>
    <property type="match status" value="1"/>
</dbReference>
<protein>
    <recommendedName>
        <fullName evidence="12">Phosphoserine aminotransferase</fullName>
        <ecNumber evidence="12">2.6.1.52</ecNumber>
    </recommendedName>
</protein>
<dbReference type="Gene3D" id="3.40.640.10">
    <property type="entry name" value="Type I PLP-dependent aspartate aminotransferase-like (Major domain)"/>
    <property type="match status" value="1"/>
</dbReference>
<evidence type="ECO:0000256" key="7">
    <source>
        <dbReference type="ARBA" id="ARBA00022898"/>
    </source>
</evidence>
<dbReference type="PROSITE" id="PS00595">
    <property type="entry name" value="AA_TRANSFER_CLASS_5"/>
    <property type="match status" value="1"/>
</dbReference>
<dbReference type="SUPFAM" id="SSF53383">
    <property type="entry name" value="PLP-dependent transferases"/>
    <property type="match status" value="1"/>
</dbReference>
<dbReference type="InterPro" id="IPR015421">
    <property type="entry name" value="PyrdxlP-dep_Trfase_major"/>
</dbReference>
<reference evidence="14" key="1">
    <citation type="submission" date="2021-01" db="EMBL/GenBank/DDBJ databases">
        <authorList>
            <person name="Corre E."/>
            <person name="Pelletier E."/>
            <person name="Niang G."/>
            <person name="Scheremetjew M."/>
            <person name="Finn R."/>
            <person name="Kale V."/>
            <person name="Holt S."/>
            <person name="Cochrane G."/>
            <person name="Meng A."/>
            <person name="Brown T."/>
            <person name="Cohen L."/>
        </authorList>
    </citation>
    <scope>NUCLEOTIDE SEQUENCE</scope>
    <source>
        <strain evidence="14">FSP1.4</strain>
    </source>
</reference>
<evidence type="ECO:0000259" key="13">
    <source>
        <dbReference type="Pfam" id="PF00266"/>
    </source>
</evidence>
<dbReference type="FunFam" id="3.40.640.10:FF:000010">
    <property type="entry name" value="Phosphoserine aminotransferase"/>
    <property type="match status" value="1"/>
</dbReference>
<comment type="pathway">
    <text evidence="2 12">Amino-acid biosynthesis; L-serine biosynthesis; L-serine from 3-phospho-D-glycerate: step 2/3.</text>
</comment>
<dbReference type="HAMAP" id="MF_00160">
    <property type="entry name" value="SerC_aminotrans_5"/>
    <property type="match status" value="1"/>
</dbReference>
<dbReference type="EC" id="2.6.1.52" evidence="12"/>
<evidence type="ECO:0000256" key="3">
    <source>
        <dbReference type="ARBA" id="ARBA00006904"/>
    </source>
</evidence>
<sequence length="373" mass="42047">METSQRVYSFSPGPCCLPQEVLKRAHDEFYNCEGTGVTAMEIYHRSKEFEALIKRVEDNLRKLLNIPDNFKVLMLQGGASLQNGAIPMNLLKHNKKCNYLVTGYWSLHSYLDAKNLGEVNEVTKTPKKYTTVPDVSTWNVEKDAAYFHYCDNETIDGVEFNNFPFEELKDQTIVCDMSSNICTRPIDWSKYGVVYAGAQKNIGPSGVTIVIVRDDLIGNAMDITPAFCDWNKHVKAPGQCYNTPCTWGVYMCGLNIEYMLEKGLDKIEEEAKLKAEMLYNYMDSTDGFYTNPVDPAYRSRSNIPFRVMSDPTLEDKFLGEATKAGLIALKGHASVGGCRASIYNGMPVEGVQALVTFMEKFREENYVKKTASL</sequence>
<dbReference type="UniPathway" id="UPA00135">
    <property type="reaction ID" value="UER00197"/>
</dbReference>
<evidence type="ECO:0000256" key="12">
    <source>
        <dbReference type="RuleBase" id="RU004505"/>
    </source>
</evidence>
<evidence type="ECO:0000256" key="4">
    <source>
        <dbReference type="ARBA" id="ARBA00022576"/>
    </source>
</evidence>
<evidence type="ECO:0000256" key="9">
    <source>
        <dbReference type="ARBA" id="ARBA00047630"/>
    </source>
</evidence>
<evidence type="ECO:0000313" key="14">
    <source>
        <dbReference type="EMBL" id="CAE0352453.1"/>
    </source>
</evidence>
<name>A0A7S3JFQ4_9SPIT</name>
<dbReference type="Pfam" id="PF00266">
    <property type="entry name" value="Aminotran_5"/>
    <property type="match status" value="1"/>
</dbReference>
<keyword evidence="8 12" id="KW-0718">Serine biosynthesis</keyword>
<comment type="catalytic activity">
    <reaction evidence="9">
        <text>4-(phosphooxy)-L-threonine + 2-oxoglutarate = (R)-3-hydroxy-2-oxo-4-phosphooxybutanoate + L-glutamate</text>
        <dbReference type="Rhea" id="RHEA:16573"/>
        <dbReference type="ChEBI" id="CHEBI:16810"/>
        <dbReference type="ChEBI" id="CHEBI:29985"/>
        <dbReference type="ChEBI" id="CHEBI:58452"/>
        <dbReference type="ChEBI" id="CHEBI:58538"/>
        <dbReference type="EC" id="2.6.1.52"/>
    </reaction>
</comment>
<organism evidence="14">
    <name type="scientific">Euplotes harpa</name>
    <dbReference type="NCBI Taxonomy" id="151035"/>
    <lineage>
        <taxon>Eukaryota</taxon>
        <taxon>Sar</taxon>
        <taxon>Alveolata</taxon>
        <taxon>Ciliophora</taxon>
        <taxon>Intramacronucleata</taxon>
        <taxon>Spirotrichea</taxon>
        <taxon>Hypotrichia</taxon>
        <taxon>Euplotida</taxon>
        <taxon>Euplotidae</taxon>
        <taxon>Euplotes</taxon>
    </lineage>
</organism>
<evidence type="ECO:0000256" key="11">
    <source>
        <dbReference type="RuleBase" id="RU004504"/>
    </source>
</evidence>
<dbReference type="GO" id="GO:0004648">
    <property type="term" value="F:O-phospho-L-serine:2-oxoglutarate aminotransferase activity"/>
    <property type="evidence" value="ECO:0007669"/>
    <property type="project" value="UniProtKB-EC"/>
</dbReference>
<dbReference type="InterPro" id="IPR020578">
    <property type="entry name" value="Aminotrans_V_PyrdxlP_BS"/>
</dbReference>
<dbReference type="InterPro" id="IPR015422">
    <property type="entry name" value="PyrdxlP-dep_Trfase_small"/>
</dbReference>
<keyword evidence="4 12" id="KW-0032">Aminotransferase</keyword>
<dbReference type="EMBL" id="HBII01027127">
    <property type="protein sequence ID" value="CAE0352453.1"/>
    <property type="molecule type" value="Transcribed_RNA"/>
</dbReference>
<dbReference type="AlphaFoldDB" id="A0A7S3JFQ4"/>
<dbReference type="Gene3D" id="3.90.1150.10">
    <property type="entry name" value="Aspartate Aminotransferase, domain 1"/>
    <property type="match status" value="1"/>
</dbReference>
<dbReference type="GO" id="GO:0006564">
    <property type="term" value="P:L-serine biosynthetic process"/>
    <property type="evidence" value="ECO:0007669"/>
    <property type="project" value="UniProtKB-KW"/>
</dbReference>
<dbReference type="InterPro" id="IPR015424">
    <property type="entry name" value="PyrdxlP-dep_Trfase"/>
</dbReference>
<proteinExistence type="inferred from homology"/>
<evidence type="ECO:0000256" key="10">
    <source>
        <dbReference type="ARBA" id="ARBA00049007"/>
    </source>
</evidence>
<evidence type="ECO:0000256" key="2">
    <source>
        <dbReference type="ARBA" id="ARBA00005099"/>
    </source>
</evidence>
<comment type="cofactor">
    <cofactor evidence="1 11">
        <name>pyridoxal 5'-phosphate</name>
        <dbReference type="ChEBI" id="CHEBI:597326"/>
    </cofactor>
</comment>
<dbReference type="GO" id="GO:0030170">
    <property type="term" value="F:pyridoxal phosphate binding"/>
    <property type="evidence" value="ECO:0007669"/>
    <property type="project" value="TreeGrafter"/>
</dbReference>
<evidence type="ECO:0000256" key="8">
    <source>
        <dbReference type="ARBA" id="ARBA00023299"/>
    </source>
</evidence>
<evidence type="ECO:0000256" key="6">
    <source>
        <dbReference type="ARBA" id="ARBA00022679"/>
    </source>
</evidence>
<dbReference type="PANTHER" id="PTHR43247:SF1">
    <property type="entry name" value="PHOSPHOSERINE AMINOTRANSFERASE"/>
    <property type="match status" value="1"/>
</dbReference>
<dbReference type="PANTHER" id="PTHR43247">
    <property type="entry name" value="PHOSPHOSERINE AMINOTRANSFERASE"/>
    <property type="match status" value="1"/>
</dbReference>
<evidence type="ECO:0000256" key="5">
    <source>
        <dbReference type="ARBA" id="ARBA00022605"/>
    </source>
</evidence>
<accession>A0A7S3JFQ4</accession>
<keyword evidence="6 12" id="KW-0808">Transferase</keyword>
<dbReference type="GO" id="GO:0005737">
    <property type="term" value="C:cytoplasm"/>
    <property type="evidence" value="ECO:0007669"/>
    <property type="project" value="TreeGrafter"/>
</dbReference>
<dbReference type="InterPro" id="IPR022278">
    <property type="entry name" value="Pser_aminoTfrase"/>
</dbReference>
<gene>
    <name evidence="14" type="ORF">EHAR0213_LOCUS11369</name>
</gene>
<dbReference type="InterPro" id="IPR000192">
    <property type="entry name" value="Aminotrans_V_dom"/>
</dbReference>
<comment type="catalytic activity">
    <reaction evidence="10 12">
        <text>O-phospho-L-serine + 2-oxoglutarate = 3-phosphooxypyruvate + L-glutamate</text>
        <dbReference type="Rhea" id="RHEA:14329"/>
        <dbReference type="ChEBI" id="CHEBI:16810"/>
        <dbReference type="ChEBI" id="CHEBI:18110"/>
        <dbReference type="ChEBI" id="CHEBI:29985"/>
        <dbReference type="ChEBI" id="CHEBI:57524"/>
        <dbReference type="EC" id="2.6.1.52"/>
    </reaction>
</comment>
<feature type="domain" description="Aminotransferase class V" evidence="13">
    <location>
        <begin position="7"/>
        <end position="354"/>
    </location>
</feature>
<dbReference type="NCBIfam" id="NF003764">
    <property type="entry name" value="PRK05355.1"/>
    <property type="match status" value="1"/>
</dbReference>
<keyword evidence="5 12" id="KW-0028">Amino-acid biosynthesis</keyword>
<dbReference type="PIRSF" id="PIRSF000525">
    <property type="entry name" value="SerC"/>
    <property type="match status" value="1"/>
</dbReference>
<dbReference type="NCBIfam" id="TIGR01364">
    <property type="entry name" value="serC_1"/>
    <property type="match status" value="1"/>
</dbReference>
<keyword evidence="7" id="KW-0663">Pyridoxal phosphate</keyword>
<evidence type="ECO:0000256" key="1">
    <source>
        <dbReference type="ARBA" id="ARBA00001933"/>
    </source>
</evidence>
<comment type="similarity">
    <text evidence="3">Belongs to the class-V pyridoxal-phosphate-dependent aminotransferase family. SerC subfamily.</text>
</comment>